<evidence type="ECO:0000313" key="5">
    <source>
        <dbReference type="Proteomes" id="UP001219901"/>
    </source>
</evidence>
<evidence type="ECO:0000313" key="6">
    <source>
        <dbReference type="Proteomes" id="UP001321249"/>
    </source>
</evidence>
<proteinExistence type="predicted"/>
<dbReference type="GO" id="GO:0016831">
    <property type="term" value="F:carboxy-lyase activity"/>
    <property type="evidence" value="ECO:0007669"/>
    <property type="project" value="InterPro"/>
</dbReference>
<evidence type="ECO:0000259" key="2">
    <source>
        <dbReference type="Pfam" id="PF04909"/>
    </source>
</evidence>
<dbReference type="PANTHER" id="PTHR21240">
    <property type="entry name" value="2-AMINO-3-CARBOXYLMUCONATE-6-SEMIALDEHYDE DECARBOXYLASE"/>
    <property type="match status" value="1"/>
</dbReference>
<dbReference type="Proteomes" id="UP001321249">
    <property type="component" value="Unassembled WGS sequence"/>
</dbReference>
<dbReference type="InterPro" id="IPR032466">
    <property type="entry name" value="Metal_Hydrolase"/>
</dbReference>
<dbReference type="Proteomes" id="UP001219901">
    <property type="component" value="Chromosome"/>
</dbReference>
<dbReference type="Gene3D" id="3.20.20.140">
    <property type="entry name" value="Metal-dependent hydrolases"/>
    <property type="match status" value="1"/>
</dbReference>
<dbReference type="EMBL" id="CP046147">
    <property type="protein sequence ID" value="WFG39036.1"/>
    <property type="molecule type" value="Genomic_DNA"/>
</dbReference>
<dbReference type="InterPro" id="IPR032465">
    <property type="entry name" value="ACMSD"/>
</dbReference>
<dbReference type="EMBL" id="WMBE01000001">
    <property type="protein sequence ID" value="MDG0866245.1"/>
    <property type="molecule type" value="Genomic_DNA"/>
</dbReference>
<reference evidence="4" key="2">
    <citation type="journal article" date="2023" name="Nat. Commun.">
        <title>Cultivation of marine bacteria of the SAR202 clade.</title>
        <authorList>
            <person name="Lim Y."/>
            <person name="Seo J.H."/>
            <person name="Giovannoni S.J."/>
            <person name="Kang I."/>
            <person name="Cho J.C."/>
        </authorList>
    </citation>
    <scope>NUCLEOTIDE SEQUENCE</scope>
    <source>
        <strain evidence="4">JH1073</strain>
    </source>
</reference>
<dbReference type="Pfam" id="PF04909">
    <property type="entry name" value="Amidohydro_2"/>
    <property type="match status" value="1"/>
</dbReference>
<keyword evidence="5" id="KW-1185">Reference proteome</keyword>
<accession>A0AAJ6CR91</accession>
<dbReference type="SUPFAM" id="SSF51556">
    <property type="entry name" value="Metallo-dependent hydrolases"/>
    <property type="match status" value="1"/>
</dbReference>
<evidence type="ECO:0000256" key="1">
    <source>
        <dbReference type="ARBA" id="ARBA00023239"/>
    </source>
</evidence>
<keyword evidence="1" id="KW-0456">Lyase</keyword>
<feature type="domain" description="Amidohydrolase-related" evidence="2">
    <location>
        <begin position="4"/>
        <end position="273"/>
    </location>
</feature>
<reference evidence="5" key="3">
    <citation type="submission" date="2023-06" db="EMBL/GenBank/DDBJ databases">
        <title>Pangenomics reveal diversification of enzyme families and niche specialization in globally abundant SAR202 bacteria.</title>
        <authorList>
            <person name="Saw J.H.W."/>
        </authorList>
    </citation>
    <scope>NUCLEOTIDE SEQUENCE [LARGE SCALE GENOMIC DNA]</scope>
    <source>
        <strain evidence="5">JH1073</strain>
    </source>
</reference>
<gene>
    <name evidence="3" type="ORF">GKO46_04060</name>
    <name evidence="4" type="ORF">GKO48_05200</name>
</gene>
<sequence length="276" mass="31156">MKKIDSHLHVWAHDPDTYPYREGQAPPRDRGDAEFLLDLMDRADVDGALIVQPIVHGFDHSYVDDTIAQWPDRFVGMCLVDPQAPDPVGMLDELVGRGYRGVRFNPALWREGELMNGDVGQALYKRAGELGIPVGFLVSPNNYEEIETLASVYPDTDAIVDHFGHCVPNRDGSEVPAFERLLAMSRYPRINVKLSEFPRASNEEFPYIDLFDWVHRLIDEFSSDRLMWGTDFPFIVEQAGYSKGWEIADRIEPAIGPGLSDQILGGTCERLFGTWG</sequence>
<protein>
    <submittedName>
        <fullName evidence="4">Amidohydrolase family protein</fullName>
    </submittedName>
</protein>
<dbReference type="InterPro" id="IPR006680">
    <property type="entry name" value="Amidohydro-rel"/>
</dbReference>
<dbReference type="RefSeq" id="WP_342822319.1">
    <property type="nucleotide sequence ID" value="NZ_CP046146.1"/>
</dbReference>
<dbReference type="GO" id="GO:0016787">
    <property type="term" value="F:hydrolase activity"/>
    <property type="evidence" value="ECO:0007669"/>
    <property type="project" value="InterPro"/>
</dbReference>
<evidence type="ECO:0000313" key="4">
    <source>
        <dbReference type="EMBL" id="WFG39036.1"/>
    </source>
</evidence>
<dbReference type="PANTHER" id="PTHR21240:SF19">
    <property type="entry name" value="CATALYTIC_ HYDROLASE"/>
    <property type="match status" value="1"/>
</dbReference>
<dbReference type="AlphaFoldDB" id="A0AAJ6CR91"/>
<name>A0AAJ6CR91_9CHLR</name>
<reference evidence="5 6" key="1">
    <citation type="submission" date="2019-11" db="EMBL/GenBank/DDBJ databases">
        <authorList>
            <person name="Cho J.-C."/>
        </authorList>
    </citation>
    <scope>NUCLEOTIDE SEQUENCE [LARGE SCALE GENOMIC DNA]</scope>
    <source>
        <strain evidence="4 5">JH1073</strain>
        <strain evidence="3 6">JH702</strain>
    </source>
</reference>
<organism evidence="4 5">
    <name type="scientific">Candidatus Lucifugimonas marina</name>
    <dbReference type="NCBI Taxonomy" id="3038979"/>
    <lineage>
        <taxon>Bacteria</taxon>
        <taxon>Bacillati</taxon>
        <taxon>Chloroflexota</taxon>
        <taxon>Dehalococcoidia</taxon>
        <taxon>SAR202 cluster</taxon>
        <taxon>Candidatus Lucifugimonadales</taxon>
        <taxon>Candidatus Lucifugimonadaceae</taxon>
        <taxon>Candidatus Lucifugimonas</taxon>
    </lineage>
</organism>
<evidence type="ECO:0000313" key="3">
    <source>
        <dbReference type="EMBL" id="MDG0866245.1"/>
    </source>
</evidence>